<evidence type="ECO:0000313" key="1">
    <source>
        <dbReference type="EMBL" id="JAD16003.1"/>
    </source>
</evidence>
<dbReference type="AlphaFoldDB" id="A0A0A8XTB2"/>
<name>A0A0A8XTB2_ARUDO</name>
<dbReference type="PANTHER" id="PTHR33074:SF68">
    <property type="entry name" value="OS09G0557100 PROTEIN"/>
    <property type="match status" value="1"/>
</dbReference>
<sequence>MVTDLWEEDWHNDYTIQQSRDILVDNYTENVDLLPKLKDNEGKPQPAFGSLYIAHPTLSLSDNHVVYIMGKVSRQDKKALVLSVDMRIPKLQGAAVFDAERMGGITFNYTYTQSRIPKYFNPGVNGHLKRPGKFHMRYPCKLRDRFTVMYGTGSNKGAEDDDIMALD</sequence>
<accession>A0A0A8XTB2</accession>
<organism evidence="1">
    <name type="scientific">Arundo donax</name>
    <name type="common">Giant reed</name>
    <name type="synonym">Donax arundinaceus</name>
    <dbReference type="NCBI Taxonomy" id="35708"/>
    <lineage>
        <taxon>Eukaryota</taxon>
        <taxon>Viridiplantae</taxon>
        <taxon>Streptophyta</taxon>
        <taxon>Embryophyta</taxon>
        <taxon>Tracheophyta</taxon>
        <taxon>Spermatophyta</taxon>
        <taxon>Magnoliopsida</taxon>
        <taxon>Liliopsida</taxon>
        <taxon>Poales</taxon>
        <taxon>Poaceae</taxon>
        <taxon>PACMAD clade</taxon>
        <taxon>Arundinoideae</taxon>
        <taxon>Arundineae</taxon>
        <taxon>Arundo</taxon>
    </lineage>
</organism>
<dbReference type="PANTHER" id="PTHR33074">
    <property type="entry name" value="EXPRESSED PROTEIN-RELATED"/>
    <property type="match status" value="1"/>
</dbReference>
<dbReference type="EMBL" id="GBRH01281892">
    <property type="protein sequence ID" value="JAD16003.1"/>
    <property type="molecule type" value="Transcribed_RNA"/>
</dbReference>
<reference evidence="1" key="2">
    <citation type="journal article" date="2015" name="Data Brief">
        <title>Shoot transcriptome of the giant reed, Arundo donax.</title>
        <authorList>
            <person name="Barrero R.A."/>
            <person name="Guerrero F.D."/>
            <person name="Moolhuijzen P."/>
            <person name="Goolsby J.A."/>
            <person name="Tidwell J."/>
            <person name="Bellgard S.E."/>
            <person name="Bellgard M.I."/>
        </authorList>
    </citation>
    <scope>NUCLEOTIDE SEQUENCE</scope>
    <source>
        <tissue evidence="1">Shoot tissue taken approximately 20 cm above the soil surface</tissue>
    </source>
</reference>
<protein>
    <submittedName>
        <fullName evidence="1">Uncharacterized protein</fullName>
    </submittedName>
</protein>
<reference evidence="1" key="1">
    <citation type="submission" date="2014-09" db="EMBL/GenBank/DDBJ databases">
        <authorList>
            <person name="Magalhaes I.L.F."/>
            <person name="Oliveira U."/>
            <person name="Santos F.R."/>
            <person name="Vidigal T.H.D.A."/>
            <person name="Brescovit A.D."/>
            <person name="Santos A.J."/>
        </authorList>
    </citation>
    <scope>NUCLEOTIDE SEQUENCE</scope>
    <source>
        <tissue evidence="1">Shoot tissue taken approximately 20 cm above the soil surface</tissue>
    </source>
</reference>
<proteinExistence type="predicted"/>